<dbReference type="InterPro" id="IPR020449">
    <property type="entry name" value="Tscrpt_reg_AraC-type_HTH"/>
</dbReference>
<dbReference type="InterPro" id="IPR018062">
    <property type="entry name" value="HTH_AraC-typ_CS"/>
</dbReference>
<evidence type="ECO:0000256" key="2">
    <source>
        <dbReference type="ARBA" id="ARBA00023125"/>
    </source>
</evidence>
<dbReference type="SMART" id="SM00342">
    <property type="entry name" value="HTH_ARAC"/>
    <property type="match status" value="1"/>
</dbReference>
<dbReference type="PANTHER" id="PTHR40055:SF1">
    <property type="entry name" value="TRANSCRIPTIONAL REGULATOR YGIV-RELATED"/>
    <property type="match status" value="1"/>
</dbReference>
<dbReference type="SUPFAM" id="SSF55136">
    <property type="entry name" value="Probable bacterial effector-binding domain"/>
    <property type="match status" value="1"/>
</dbReference>
<gene>
    <name evidence="5" type="ORF">ACFQPF_09480</name>
</gene>
<reference evidence="6" key="1">
    <citation type="journal article" date="2019" name="Int. J. Syst. Evol. Microbiol.">
        <title>The Global Catalogue of Microorganisms (GCM) 10K type strain sequencing project: providing services to taxonomists for standard genome sequencing and annotation.</title>
        <authorList>
            <consortium name="The Broad Institute Genomics Platform"/>
            <consortium name="The Broad Institute Genome Sequencing Center for Infectious Disease"/>
            <person name="Wu L."/>
            <person name="Ma J."/>
        </authorList>
    </citation>
    <scope>NUCLEOTIDE SEQUENCE [LARGE SCALE GENOMIC DNA]</scope>
    <source>
        <strain evidence="6">NBRC 106396</strain>
    </source>
</reference>
<dbReference type="SUPFAM" id="SSF46689">
    <property type="entry name" value="Homeodomain-like"/>
    <property type="match status" value="2"/>
</dbReference>
<dbReference type="InterPro" id="IPR010499">
    <property type="entry name" value="AraC_E-bd"/>
</dbReference>
<evidence type="ECO:0000256" key="1">
    <source>
        <dbReference type="ARBA" id="ARBA00023015"/>
    </source>
</evidence>
<keyword evidence="2" id="KW-0238">DNA-binding</keyword>
<evidence type="ECO:0000313" key="6">
    <source>
        <dbReference type="Proteomes" id="UP001596549"/>
    </source>
</evidence>
<dbReference type="SMART" id="SM00871">
    <property type="entry name" value="AraC_E_bind"/>
    <property type="match status" value="1"/>
</dbReference>
<sequence length="310" mass="36439">MSDQQSRIYKVLDYIQNHLNENLSLDILAEQSTYSSFHFHRLFVEVMNETPADYVKRVRMEKAAHMLIYMPNMPVTEIAFECGFTSLSYFTTSFKEYFKSSPKAWREGGYLEKFSKPYFHSKKSKQISKYEEENAESQHYNQFQRINLESVKVIELPERKFVYKSRFGAYSEEVRQTWEGVYHWAKARDLLNEGVTAVGLPQNNPYITPPDKCRYDCCVEVPSSVNTRTELEMVIIPGGKYVFYELEQPVDFSERPYLIECYAELYSVWLPRSGYRYLGNPVEFVQLQEIPGLLDLECRVQTIALPIEPK</sequence>
<dbReference type="InterPro" id="IPR009057">
    <property type="entry name" value="Homeodomain-like_sf"/>
</dbReference>
<dbReference type="PRINTS" id="PR00032">
    <property type="entry name" value="HTHARAC"/>
</dbReference>
<dbReference type="PROSITE" id="PS01124">
    <property type="entry name" value="HTH_ARAC_FAMILY_2"/>
    <property type="match status" value="1"/>
</dbReference>
<evidence type="ECO:0000256" key="3">
    <source>
        <dbReference type="ARBA" id="ARBA00023163"/>
    </source>
</evidence>
<dbReference type="InterPro" id="IPR050908">
    <property type="entry name" value="SmbC-like"/>
</dbReference>
<dbReference type="InterPro" id="IPR011256">
    <property type="entry name" value="Reg_factor_effector_dom_sf"/>
</dbReference>
<proteinExistence type="predicted"/>
<dbReference type="PANTHER" id="PTHR40055">
    <property type="entry name" value="TRANSCRIPTIONAL REGULATOR YGIV-RELATED"/>
    <property type="match status" value="1"/>
</dbReference>
<dbReference type="Pfam" id="PF06445">
    <property type="entry name" value="GyrI-like"/>
    <property type="match status" value="1"/>
</dbReference>
<dbReference type="Gene3D" id="1.10.10.60">
    <property type="entry name" value="Homeodomain-like"/>
    <property type="match status" value="2"/>
</dbReference>
<organism evidence="5 6">
    <name type="scientific">Fictibacillus iocasae</name>
    <dbReference type="NCBI Taxonomy" id="2715437"/>
    <lineage>
        <taxon>Bacteria</taxon>
        <taxon>Bacillati</taxon>
        <taxon>Bacillota</taxon>
        <taxon>Bacilli</taxon>
        <taxon>Bacillales</taxon>
        <taxon>Fictibacillaceae</taxon>
        <taxon>Fictibacillus</taxon>
    </lineage>
</organism>
<dbReference type="Proteomes" id="UP001596549">
    <property type="component" value="Unassembled WGS sequence"/>
</dbReference>
<evidence type="ECO:0000259" key="4">
    <source>
        <dbReference type="PROSITE" id="PS01124"/>
    </source>
</evidence>
<keyword evidence="3" id="KW-0804">Transcription</keyword>
<protein>
    <submittedName>
        <fullName evidence="5">GyrI-like domain-containing protein</fullName>
    </submittedName>
</protein>
<feature type="domain" description="HTH araC/xylS-type" evidence="4">
    <location>
        <begin position="9"/>
        <end position="108"/>
    </location>
</feature>
<dbReference type="Gene3D" id="3.20.80.10">
    <property type="entry name" value="Regulatory factor, effector binding domain"/>
    <property type="match status" value="1"/>
</dbReference>
<evidence type="ECO:0000313" key="5">
    <source>
        <dbReference type="EMBL" id="MFC7371909.1"/>
    </source>
</evidence>
<dbReference type="EMBL" id="JBHTCP010000015">
    <property type="protein sequence ID" value="MFC7371909.1"/>
    <property type="molecule type" value="Genomic_DNA"/>
</dbReference>
<name>A0ABW2NRI2_9BACL</name>
<keyword evidence="6" id="KW-1185">Reference proteome</keyword>
<dbReference type="PROSITE" id="PS00041">
    <property type="entry name" value="HTH_ARAC_FAMILY_1"/>
    <property type="match status" value="1"/>
</dbReference>
<comment type="caution">
    <text evidence="5">The sequence shown here is derived from an EMBL/GenBank/DDBJ whole genome shotgun (WGS) entry which is preliminary data.</text>
</comment>
<dbReference type="InterPro" id="IPR029442">
    <property type="entry name" value="GyrI-like"/>
</dbReference>
<dbReference type="RefSeq" id="WP_379748961.1">
    <property type="nucleotide sequence ID" value="NZ_JBHTCP010000015.1"/>
</dbReference>
<dbReference type="Pfam" id="PF12833">
    <property type="entry name" value="HTH_18"/>
    <property type="match status" value="1"/>
</dbReference>
<dbReference type="InterPro" id="IPR018060">
    <property type="entry name" value="HTH_AraC"/>
</dbReference>
<keyword evidence="1" id="KW-0805">Transcription regulation</keyword>
<accession>A0ABW2NRI2</accession>